<dbReference type="Pfam" id="PF00589">
    <property type="entry name" value="Phage_integrase"/>
    <property type="match status" value="1"/>
</dbReference>
<proteinExistence type="predicted"/>
<evidence type="ECO:0000313" key="5">
    <source>
        <dbReference type="Proteomes" id="UP000295367"/>
    </source>
</evidence>
<dbReference type="OrthoDB" id="662444at2"/>
<dbReference type="AlphaFoldDB" id="A0A4R3Y2R2"/>
<dbReference type="Proteomes" id="UP000295367">
    <property type="component" value="Unassembled WGS sequence"/>
</dbReference>
<evidence type="ECO:0000256" key="1">
    <source>
        <dbReference type="ARBA" id="ARBA00022908"/>
    </source>
</evidence>
<organism evidence="4 5">
    <name type="scientific">Sulfurirhabdus autotrophica</name>
    <dbReference type="NCBI Taxonomy" id="1706046"/>
    <lineage>
        <taxon>Bacteria</taxon>
        <taxon>Pseudomonadati</taxon>
        <taxon>Pseudomonadota</taxon>
        <taxon>Betaproteobacteria</taxon>
        <taxon>Nitrosomonadales</taxon>
        <taxon>Sulfuricellaceae</taxon>
        <taxon>Sulfurirhabdus</taxon>
    </lineage>
</organism>
<dbReference type="InterPro" id="IPR011010">
    <property type="entry name" value="DNA_brk_join_enz"/>
</dbReference>
<gene>
    <name evidence="4" type="ORF">EDC63_10875</name>
</gene>
<keyword evidence="2" id="KW-0233">DNA recombination</keyword>
<dbReference type="CDD" id="cd00796">
    <property type="entry name" value="INT_Rci_Hp1_C"/>
    <property type="match status" value="1"/>
</dbReference>
<dbReference type="InterPro" id="IPR050090">
    <property type="entry name" value="Tyrosine_recombinase_XerCD"/>
</dbReference>
<dbReference type="InterPro" id="IPR013762">
    <property type="entry name" value="Integrase-like_cat_sf"/>
</dbReference>
<comment type="caution">
    <text evidence="4">The sequence shown here is derived from an EMBL/GenBank/DDBJ whole genome shotgun (WGS) entry which is preliminary data.</text>
</comment>
<dbReference type="SUPFAM" id="SSF56349">
    <property type="entry name" value="DNA breaking-rejoining enzymes"/>
    <property type="match status" value="1"/>
</dbReference>
<sequence>MADFVRVEKGIYKRGEYSFQVKMMVNGHRVTETFDTILEARAFRDSKNVAKALDPDFKRVVASRIKKQEAASFTISKALDRYLREVTVLKKGAAEEKYKIGKLKRYDIAKIGFYSCSADDIAMFLSTLKDEGMSDNGRRKYALILSHLYNIALKRWRMAVSNPASSIELPSNGPSRDRRLESGEEVRFYAQLGKARNKFVLPITKLAVETAMRRGELLSLQWKDITYHDDGTGTAALYDTKNGENRVVPLSTKAVAVLKGLTRPIKGGQVFNVDKVQLRAALAAALKRARKEYALECEKIGRDSNPGFLRNLRFHDLRHEATSRLFERGVFDSMEVASITGHKTLQMLKRYTHLRAEDLARKMG</sequence>
<feature type="domain" description="Tyr recombinase" evidence="3">
    <location>
        <begin position="175"/>
        <end position="364"/>
    </location>
</feature>
<protein>
    <submittedName>
        <fullName evidence="4">Integrase</fullName>
    </submittedName>
</protein>
<dbReference type="EMBL" id="SMCO01000008">
    <property type="protein sequence ID" value="TCV85867.1"/>
    <property type="molecule type" value="Genomic_DNA"/>
</dbReference>
<accession>A0A4R3Y2R2</accession>
<dbReference type="Gene3D" id="1.10.443.10">
    <property type="entry name" value="Intergrase catalytic core"/>
    <property type="match status" value="1"/>
</dbReference>
<evidence type="ECO:0000313" key="4">
    <source>
        <dbReference type="EMBL" id="TCV85867.1"/>
    </source>
</evidence>
<dbReference type="PANTHER" id="PTHR30349:SF94">
    <property type="entry name" value="INTEGRASE_RECOMBINASE HI_1414-RELATED"/>
    <property type="match status" value="1"/>
</dbReference>
<name>A0A4R3Y2R2_9PROT</name>
<reference evidence="4 5" key="1">
    <citation type="submission" date="2019-03" db="EMBL/GenBank/DDBJ databases">
        <title>Genomic Encyclopedia of Type Strains, Phase IV (KMG-IV): sequencing the most valuable type-strain genomes for metagenomic binning, comparative biology and taxonomic classification.</title>
        <authorList>
            <person name="Goeker M."/>
        </authorList>
    </citation>
    <scope>NUCLEOTIDE SEQUENCE [LARGE SCALE GENOMIC DNA]</scope>
    <source>
        <strain evidence="4 5">DSM 100309</strain>
    </source>
</reference>
<keyword evidence="5" id="KW-1185">Reference proteome</keyword>
<keyword evidence="1" id="KW-0229">DNA integration</keyword>
<dbReference type="PROSITE" id="PS51898">
    <property type="entry name" value="TYR_RECOMBINASE"/>
    <property type="match status" value="1"/>
</dbReference>
<dbReference type="InterPro" id="IPR002104">
    <property type="entry name" value="Integrase_catalytic"/>
</dbReference>
<dbReference type="GO" id="GO:0015074">
    <property type="term" value="P:DNA integration"/>
    <property type="evidence" value="ECO:0007669"/>
    <property type="project" value="UniProtKB-KW"/>
</dbReference>
<dbReference type="PANTHER" id="PTHR30349">
    <property type="entry name" value="PHAGE INTEGRASE-RELATED"/>
    <property type="match status" value="1"/>
</dbReference>
<dbReference type="GO" id="GO:0006310">
    <property type="term" value="P:DNA recombination"/>
    <property type="evidence" value="ECO:0007669"/>
    <property type="project" value="UniProtKB-KW"/>
</dbReference>
<evidence type="ECO:0000256" key="2">
    <source>
        <dbReference type="ARBA" id="ARBA00023172"/>
    </source>
</evidence>
<dbReference type="RefSeq" id="WP_124946587.1">
    <property type="nucleotide sequence ID" value="NZ_BHVT01000037.1"/>
</dbReference>
<evidence type="ECO:0000259" key="3">
    <source>
        <dbReference type="PROSITE" id="PS51898"/>
    </source>
</evidence>
<dbReference type="GO" id="GO:0003677">
    <property type="term" value="F:DNA binding"/>
    <property type="evidence" value="ECO:0007669"/>
    <property type="project" value="InterPro"/>
</dbReference>